<dbReference type="GO" id="GO:0008283">
    <property type="term" value="P:cell population proliferation"/>
    <property type="evidence" value="ECO:0007669"/>
    <property type="project" value="InterPro"/>
</dbReference>
<protein>
    <submittedName>
        <fullName evidence="2">Thrombopoietin</fullName>
    </submittedName>
</protein>
<keyword evidence="3" id="KW-1185">Reference proteome</keyword>
<keyword evidence="1" id="KW-0732">Signal</keyword>
<evidence type="ECO:0000313" key="2">
    <source>
        <dbReference type="Ensembl" id="ENSSLDP00000030888.1"/>
    </source>
</evidence>
<feature type="chain" id="PRO_5017257434" evidence="1">
    <location>
        <begin position="22"/>
        <end position="213"/>
    </location>
</feature>
<feature type="signal peptide" evidence="1">
    <location>
        <begin position="1"/>
        <end position="21"/>
    </location>
</feature>
<dbReference type="Proteomes" id="UP000261360">
    <property type="component" value="Unplaced"/>
</dbReference>
<reference evidence="2" key="2">
    <citation type="submission" date="2025-09" db="UniProtKB">
        <authorList>
            <consortium name="Ensembl"/>
        </authorList>
    </citation>
    <scope>IDENTIFICATION</scope>
</reference>
<sequence length="213" mass="24034">MALSRLLLLCMVASEVWDAETKPIDFVCNRATRRAMNIVAEMESALSDCNGVMTLSTPVQLPCTELHVASWENKSVCWHMYESKILYYSHSGFITSSLPCFFYRFFCLSFSVCVLLQNQEKRGDIAASFRLLIEGVKAVRALNHPGCVASLLQKLENNINNYLLILTHLQLSVRSCHGYKLHLVVMGQKSIHVKVAVNLVAKFLDVLKTCLFK</sequence>
<dbReference type="InterPro" id="IPR003978">
    <property type="entry name" value="Thrombopoietin"/>
</dbReference>
<reference evidence="2" key="1">
    <citation type="submission" date="2025-08" db="UniProtKB">
        <authorList>
            <consortium name="Ensembl"/>
        </authorList>
    </citation>
    <scope>IDENTIFICATION</scope>
</reference>
<dbReference type="STRING" id="1841481.ENSSLDP00000030888"/>
<dbReference type="PANTHER" id="PTHR10560:SF0">
    <property type="entry name" value="THROMBOPOIETIN"/>
    <property type="match status" value="1"/>
</dbReference>
<dbReference type="Gene3D" id="1.20.1250.10">
    <property type="match status" value="2"/>
</dbReference>
<proteinExistence type="predicted"/>
<dbReference type="GO" id="GO:0005125">
    <property type="term" value="F:cytokine activity"/>
    <property type="evidence" value="ECO:0007669"/>
    <property type="project" value="InterPro"/>
</dbReference>
<dbReference type="GeneTree" id="ENSGT00940000175304"/>
<dbReference type="GO" id="GO:0005576">
    <property type="term" value="C:extracellular region"/>
    <property type="evidence" value="ECO:0007669"/>
    <property type="project" value="InterPro"/>
</dbReference>
<dbReference type="AlphaFoldDB" id="A0A3B4YRH3"/>
<name>A0A3B4YRH3_SERLL</name>
<dbReference type="PANTHER" id="PTHR10560">
    <property type="entry name" value="THROMBOPOIETIN"/>
    <property type="match status" value="1"/>
</dbReference>
<dbReference type="Ensembl" id="ENSSLDT00000031777.1">
    <property type="protein sequence ID" value="ENSSLDP00000030888.1"/>
    <property type="gene ID" value="ENSSLDG00000023779.1"/>
</dbReference>
<evidence type="ECO:0000313" key="3">
    <source>
        <dbReference type="Proteomes" id="UP000261360"/>
    </source>
</evidence>
<organism evidence="2 3">
    <name type="scientific">Seriola lalandi dorsalis</name>
    <dbReference type="NCBI Taxonomy" id="1841481"/>
    <lineage>
        <taxon>Eukaryota</taxon>
        <taxon>Metazoa</taxon>
        <taxon>Chordata</taxon>
        <taxon>Craniata</taxon>
        <taxon>Vertebrata</taxon>
        <taxon>Euteleostomi</taxon>
        <taxon>Actinopterygii</taxon>
        <taxon>Neopterygii</taxon>
        <taxon>Teleostei</taxon>
        <taxon>Neoteleostei</taxon>
        <taxon>Acanthomorphata</taxon>
        <taxon>Carangaria</taxon>
        <taxon>Carangiformes</taxon>
        <taxon>Carangidae</taxon>
        <taxon>Seriola</taxon>
    </lineage>
</organism>
<dbReference type="InterPro" id="IPR009079">
    <property type="entry name" value="4_helix_cytokine-like_core"/>
</dbReference>
<accession>A0A3B4YRH3</accession>
<evidence type="ECO:0000256" key="1">
    <source>
        <dbReference type="SAM" id="SignalP"/>
    </source>
</evidence>